<reference evidence="3" key="1">
    <citation type="journal article" date="2012" name="PLoS Genet.">
        <title>The genomes of the fungal plant pathogens Cladosporium fulvum and Dothistroma septosporum reveal adaptation to different hosts and lifestyles but also signatures of common ancestry.</title>
        <authorList>
            <person name="de Wit P.J.G.M."/>
            <person name="van der Burgt A."/>
            <person name="Oekmen B."/>
            <person name="Stergiopoulos I."/>
            <person name="Abd-Elsalam K.A."/>
            <person name="Aerts A.L."/>
            <person name="Bahkali A.H."/>
            <person name="Beenen H.G."/>
            <person name="Chettri P."/>
            <person name="Cox M.P."/>
            <person name="Datema E."/>
            <person name="de Vries R.P."/>
            <person name="Dhillon B."/>
            <person name="Ganley A.R."/>
            <person name="Griffiths S.A."/>
            <person name="Guo Y."/>
            <person name="Hamelin R.C."/>
            <person name="Henrissat B."/>
            <person name="Kabir M.S."/>
            <person name="Jashni M.K."/>
            <person name="Kema G."/>
            <person name="Klaubauf S."/>
            <person name="Lapidus A."/>
            <person name="Levasseur A."/>
            <person name="Lindquist E."/>
            <person name="Mehrabi R."/>
            <person name="Ohm R.A."/>
            <person name="Owen T.J."/>
            <person name="Salamov A."/>
            <person name="Schwelm A."/>
            <person name="Schijlen E."/>
            <person name="Sun H."/>
            <person name="van den Burg H.A."/>
            <person name="van Ham R.C.H.J."/>
            <person name="Zhang S."/>
            <person name="Goodwin S.B."/>
            <person name="Grigoriev I.V."/>
            <person name="Collemare J."/>
            <person name="Bradshaw R.E."/>
        </authorList>
    </citation>
    <scope>NUCLEOTIDE SEQUENCE [LARGE SCALE GENOMIC DNA]</scope>
    <source>
        <strain evidence="3">NZE10 / CBS 128990</strain>
    </source>
</reference>
<sequence>MRTLGSRHPTSPLKKALGELDVTGRLLVNELVTLASTSSFFALCTSSIKVRSVESQLRPHRAEASIASRGRTQSSQYRELQADPSMGATSRSQILGPGLERTRLLREVMRQWITPLTRKTVAYLNYSEPMNIGEAWTAHA</sequence>
<feature type="region of interest" description="Disordered" evidence="1">
    <location>
        <begin position="64"/>
        <end position="93"/>
    </location>
</feature>
<accession>N1PTW1</accession>
<reference evidence="2 3" key="2">
    <citation type="journal article" date="2012" name="PLoS Pathog.">
        <title>Diverse lifestyles and strategies of plant pathogenesis encoded in the genomes of eighteen Dothideomycetes fungi.</title>
        <authorList>
            <person name="Ohm R.A."/>
            <person name="Feau N."/>
            <person name="Henrissat B."/>
            <person name="Schoch C.L."/>
            <person name="Horwitz B.A."/>
            <person name="Barry K.W."/>
            <person name="Condon B.J."/>
            <person name="Copeland A.C."/>
            <person name="Dhillon B."/>
            <person name="Glaser F."/>
            <person name="Hesse C.N."/>
            <person name="Kosti I."/>
            <person name="LaButti K."/>
            <person name="Lindquist E.A."/>
            <person name="Lucas S."/>
            <person name="Salamov A.A."/>
            <person name="Bradshaw R.E."/>
            <person name="Ciuffetti L."/>
            <person name="Hamelin R.C."/>
            <person name="Kema G.H.J."/>
            <person name="Lawrence C."/>
            <person name="Scott J.A."/>
            <person name="Spatafora J.W."/>
            <person name="Turgeon B.G."/>
            <person name="de Wit P.J.G.M."/>
            <person name="Zhong S."/>
            <person name="Goodwin S.B."/>
            <person name="Grigoriev I.V."/>
        </authorList>
    </citation>
    <scope>NUCLEOTIDE SEQUENCE [LARGE SCALE GENOMIC DNA]</scope>
    <source>
        <strain evidence="3">NZE10 / CBS 128990</strain>
    </source>
</reference>
<evidence type="ECO:0000313" key="2">
    <source>
        <dbReference type="EMBL" id="EME46817.1"/>
    </source>
</evidence>
<dbReference type="EMBL" id="KB446537">
    <property type="protein sequence ID" value="EME46817.1"/>
    <property type="molecule type" value="Genomic_DNA"/>
</dbReference>
<gene>
    <name evidence="2" type="ORF">DOTSEDRAFT_70701</name>
</gene>
<evidence type="ECO:0000256" key="1">
    <source>
        <dbReference type="SAM" id="MobiDB-lite"/>
    </source>
</evidence>
<keyword evidence="3" id="KW-1185">Reference proteome</keyword>
<dbReference type="HOGENOM" id="CLU_1835129_0_0_1"/>
<protein>
    <submittedName>
        <fullName evidence="2">Uncharacterized protein</fullName>
    </submittedName>
</protein>
<organism evidence="2 3">
    <name type="scientific">Dothistroma septosporum (strain NZE10 / CBS 128990)</name>
    <name type="common">Red band needle blight fungus</name>
    <name type="synonym">Mycosphaerella pini</name>
    <dbReference type="NCBI Taxonomy" id="675120"/>
    <lineage>
        <taxon>Eukaryota</taxon>
        <taxon>Fungi</taxon>
        <taxon>Dikarya</taxon>
        <taxon>Ascomycota</taxon>
        <taxon>Pezizomycotina</taxon>
        <taxon>Dothideomycetes</taxon>
        <taxon>Dothideomycetidae</taxon>
        <taxon>Mycosphaerellales</taxon>
        <taxon>Mycosphaerellaceae</taxon>
        <taxon>Dothistroma</taxon>
    </lineage>
</organism>
<dbReference type="Proteomes" id="UP000016933">
    <property type="component" value="Unassembled WGS sequence"/>
</dbReference>
<dbReference type="AlphaFoldDB" id="N1PTW1"/>
<evidence type="ECO:0000313" key="3">
    <source>
        <dbReference type="Proteomes" id="UP000016933"/>
    </source>
</evidence>
<proteinExistence type="predicted"/>
<name>N1PTW1_DOTSN</name>